<comment type="caution">
    <text evidence="1">The sequence shown here is derived from an EMBL/GenBank/DDBJ whole genome shotgun (WGS) entry which is preliminary data.</text>
</comment>
<evidence type="ECO:0000313" key="1">
    <source>
        <dbReference type="EMBL" id="MEQ2165855.1"/>
    </source>
</evidence>
<reference evidence="1 2" key="1">
    <citation type="submission" date="2021-06" db="EMBL/GenBank/DDBJ databases">
        <authorList>
            <person name="Palmer J.M."/>
        </authorList>
    </citation>
    <scope>NUCLEOTIDE SEQUENCE [LARGE SCALE GENOMIC DNA]</scope>
    <source>
        <strain evidence="1 2">GA_2019</strain>
        <tissue evidence="1">Muscle</tissue>
    </source>
</reference>
<keyword evidence="2" id="KW-1185">Reference proteome</keyword>
<evidence type="ECO:0000313" key="2">
    <source>
        <dbReference type="Proteomes" id="UP001476798"/>
    </source>
</evidence>
<proteinExistence type="predicted"/>
<name>A0ABV0N3J4_9TELE</name>
<protein>
    <submittedName>
        <fullName evidence="1">Uncharacterized protein</fullName>
    </submittedName>
</protein>
<sequence>MHVAMEWKNSLLTGRHLQQNQAQCERPSATTDWGIERTANSGYFLVSLWVWCSTRFGTILVRPIEENVSVQEPYSLVQTFRQYRRLLSVVEQLLQCFFQHLGSLPDQFPS</sequence>
<dbReference type="Proteomes" id="UP001476798">
    <property type="component" value="Unassembled WGS sequence"/>
</dbReference>
<gene>
    <name evidence="1" type="ORF">GOODEAATRI_021472</name>
</gene>
<dbReference type="EMBL" id="JAHRIO010022091">
    <property type="protein sequence ID" value="MEQ2165855.1"/>
    <property type="molecule type" value="Genomic_DNA"/>
</dbReference>
<organism evidence="1 2">
    <name type="scientific">Goodea atripinnis</name>
    <dbReference type="NCBI Taxonomy" id="208336"/>
    <lineage>
        <taxon>Eukaryota</taxon>
        <taxon>Metazoa</taxon>
        <taxon>Chordata</taxon>
        <taxon>Craniata</taxon>
        <taxon>Vertebrata</taxon>
        <taxon>Euteleostomi</taxon>
        <taxon>Actinopterygii</taxon>
        <taxon>Neopterygii</taxon>
        <taxon>Teleostei</taxon>
        <taxon>Neoteleostei</taxon>
        <taxon>Acanthomorphata</taxon>
        <taxon>Ovalentaria</taxon>
        <taxon>Atherinomorphae</taxon>
        <taxon>Cyprinodontiformes</taxon>
        <taxon>Goodeidae</taxon>
        <taxon>Goodea</taxon>
    </lineage>
</organism>
<accession>A0ABV0N3J4</accession>